<dbReference type="Gene3D" id="3.40.50.1820">
    <property type="entry name" value="alpha/beta hydrolase"/>
    <property type="match status" value="1"/>
</dbReference>
<dbReference type="PANTHER" id="PTHR12277:SF81">
    <property type="entry name" value="PROTEIN ABHD13"/>
    <property type="match status" value="1"/>
</dbReference>
<reference evidence="3" key="1">
    <citation type="submission" date="2021-12" db="EMBL/GenBank/DDBJ databases">
        <title>Prjna785345.</title>
        <authorList>
            <person name="Rujirawat T."/>
            <person name="Krajaejun T."/>
        </authorList>
    </citation>
    <scope>NUCLEOTIDE SEQUENCE</scope>
    <source>
        <strain evidence="3">Pi057C3</strain>
    </source>
</reference>
<sequence>MPMRPILKGGERHDSASSVSTPGSPARNKRVAEEITSPSGRRVKFSPFAKSKRKLRPVGLTEKAGLHVLRSSSHHGALVSLLRREGLQPDEDAIEEKNIVRNDLRGITVRSAKLHVRQSSGHCKSMGAMLTTLVFQPPPPSYGFTRRYFYLVTSMHHRIPAFYISQEQAEYTLLFSHGNAEDLGMIFEWFRELGRRLNVNVLSYDYSGYGISEGEPSEEAVYADVEAAFAYLVNVKKTPPSKIILYGRSLGSGPTTHIAVRQSRLNEPVAGVILQSPLMSIYRVAFNFRFTIPGDMFCNIDIIDEVASPVTIIHGTRDEVVPFWHGEGLFEMCRQEWRYKPLWVTDAGHNNVEAFLCANGDDFFVHLIEFISICHDTYKIRKREGKQS</sequence>
<proteinExistence type="predicted"/>
<dbReference type="EMBL" id="JAKCXM010000264">
    <property type="protein sequence ID" value="KAJ0397162.1"/>
    <property type="molecule type" value="Genomic_DNA"/>
</dbReference>
<dbReference type="Pfam" id="PF12146">
    <property type="entry name" value="Hydrolase_4"/>
    <property type="match status" value="1"/>
</dbReference>
<dbReference type="InterPro" id="IPR029058">
    <property type="entry name" value="AB_hydrolase_fold"/>
</dbReference>
<dbReference type="PANTHER" id="PTHR12277">
    <property type="entry name" value="ALPHA/BETA HYDROLASE DOMAIN-CONTAINING PROTEIN"/>
    <property type="match status" value="1"/>
</dbReference>
<name>A0AAD5LG06_PYTIN</name>
<accession>A0AAD5LG06</accession>
<evidence type="ECO:0000256" key="1">
    <source>
        <dbReference type="SAM" id="MobiDB-lite"/>
    </source>
</evidence>
<dbReference type="AlphaFoldDB" id="A0AAD5LG06"/>
<dbReference type="Proteomes" id="UP001209570">
    <property type="component" value="Unassembled WGS sequence"/>
</dbReference>
<dbReference type="SUPFAM" id="SSF53474">
    <property type="entry name" value="alpha/beta-Hydrolases"/>
    <property type="match status" value="1"/>
</dbReference>
<gene>
    <name evidence="3" type="ORF">P43SY_006017</name>
</gene>
<comment type="caution">
    <text evidence="3">The sequence shown here is derived from an EMBL/GenBank/DDBJ whole genome shotgun (WGS) entry which is preliminary data.</text>
</comment>
<evidence type="ECO:0000259" key="2">
    <source>
        <dbReference type="Pfam" id="PF12146"/>
    </source>
</evidence>
<dbReference type="InterPro" id="IPR022742">
    <property type="entry name" value="Hydrolase_4"/>
</dbReference>
<protein>
    <recommendedName>
        <fullName evidence="2">Serine aminopeptidase S33 domain-containing protein</fullName>
    </recommendedName>
</protein>
<feature type="region of interest" description="Disordered" evidence="1">
    <location>
        <begin position="1"/>
        <end position="38"/>
    </location>
</feature>
<feature type="domain" description="Serine aminopeptidase S33" evidence="2">
    <location>
        <begin position="170"/>
        <end position="281"/>
    </location>
</feature>
<organism evidence="3 4">
    <name type="scientific">Pythium insidiosum</name>
    <name type="common">Pythiosis disease agent</name>
    <dbReference type="NCBI Taxonomy" id="114742"/>
    <lineage>
        <taxon>Eukaryota</taxon>
        <taxon>Sar</taxon>
        <taxon>Stramenopiles</taxon>
        <taxon>Oomycota</taxon>
        <taxon>Peronosporomycetes</taxon>
        <taxon>Pythiales</taxon>
        <taxon>Pythiaceae</taxon>
        <taxon>Pythium</taxon>
    </lineage>
</organism>
<evidence type="ECO:0000313" key="4">
    <source>
        <dbReference type="Proteomes" id="UP001209570"/>
    </source>
</evidence>
<evidence type="ECO:0000313" key="3">
    <source>
        <dbReference type="EMBL" id="KAJ0397162.1"/>
    </source>
</evidence>
<keyword evidence="4" id="KW-1185">Reference proteome</keyword>